<proteinExistence type="predicted"/>
<comment type="caution">
    <text evidence="1">The sequence shown here is derived from an EMBL/GenBank/DDBJ whole genome shotgun (WGS) entry which is preliminary data.</text>
</comment>
<evidence type="ECO:0000313" key="2">
    <source>
        <dbReference type="Proteomes" id="UP001056778"/>
    </source>
</evidence>
<dbReference type="EMBL" id="CM043017">
    <property type="protein sequence ID" value="KAI4464766.1"/>
    <property type="molecule type" value="Genomic_DNA"/>
</dbReference>
<sequence length="460" mass="52685">MKSSKYTQVTSPNDNDFSEYQNRSIPSEVLTGDPNIGQVNLGRKDQNCKQHMVTTDGQLQNSGVYEREQTIYDMQHQCGETNANKYPTDEEFELMCSYTIYPNKQSPYTNEQNIVSTNRNFCSLTKLDVCANSSQFSLDRKGNQQQTKHGHGYSTCDQGQKVLQRIERVPSLKRIQSPEIINIHRGPNTVLYEGYGSENCPIKSYGYDKDFKCDDYSFKRGQSFKKPSERSSDSLSRSNKRRPAGDGIDAEMEEPELIFELSEQIRDCQCACDHVIYAPGYTTCLPLIPVSVKLISITNCPTKEKLPIRTAFEINTRDDSRQSIYGNASIDLIIDKRVVMTVLRMKMSKDEGWIVDKIYMRASSFCKILDNYLRRTTATAPGTHLESFCPMHRGSYQFYDFAPDFKGIQFPVEMLGYVKLRIELECLRVNGYSEQQREMVACNEIELVSSPPEEELTRQI</sequence>
<evidence type="ECO:0000313" key="1">
    <source>
        <dbReference type="EMBL" id="KAI4464766.1"/>
    </source>
</evidence>
<keyword evidence="2" id="KW-1185">Reference proteome</keyword>
<organism evidence="1 2">
    <name type="scientific">Holotrichia oblita</name>
    <name type="common">Chafer beetle</name>
    <dbReference type="NCBI Taxonomy" id="644536"/>
    <lineage>
        <taxon>Eukaryota</taxon>
        <taxon>Metazoa</taxon>
        <taxon>Ecdysozoa</taxon>
        <taxon>Arthropoda</taxon>
        <taxon>Hexapoda</taxon>
        <taxon>Insecta</taxon>
        <taxon>Pterygota</taxon>
        <taxon>Neoptera</taxon>
        <taxon>Endopterygota</taxon>
        <taxon>Coleoptera</taxon>
        <taxon>Polyphaga</taxon>
        <taxon>Scarabaeiformia</taxon>
        <taxon>Scarabaeidae</taxon>
        <taxon>Melolonthinae</taxon>
        <taxon>Holotrichia</taxon>
    </lineage>
</organism>
<protein>
    <submittedName>
        <fullName evidence="1">Microsomal dipeptidase</fullName>
    </submittedName>
</protein>
<dbReference type="Proteomes" id="UP001056778">
    <property type="component" value="Chromosome 3"/>
</dbReference>
<accession>A0ACB9TD42</accession>
<reference evidence="1" key="1">
    <citation type="submission" date="2022-04" db="EMBL/GenBank/DDBJ databases">
        <title>Chromosome-scale genome assembly of Holotrichia oblita Faldermann.</title>
        <authorList>
            <person name="Rongchong L."/>
        </authorList>
    </citation>
    <scope>NUCLEOTIDE SEQUENCE</scope>
    <source>
        <strain evidence="1">81SQS9</strain>
    </source>
</reference>
<gene>
    <name evidence="1" type="ORF">MML48_3g00001187</name>
</gene>
<name>A0ACB9TD42_HOLOL</name>